<name>A0A8X7BMM5_TRICX</name>
<sequence>MNNYFTNQELAIMHLTYGAVGERGQRARQVYEKIDTLTEEYHNTKSLHVCIGIYENMVHCAAAHMLQGDADRQRKEIIEDRPLKIIRIQVHELLLSSSGSVSQLCGTDRVHPYHLQRVLLHIRSIWNLPNGSC</sequence>
<organism evidence="1 2">
    <name type="scientific">Trichonephila clavipes</name>
    <name type="common">Golden silk orbweaver</name>
    <name type="synonym">Nephila clavipes</name>
    <dbReference type="NCBI Taxonomy" id="2585209"/>
    <lineage>
        <taxon>Eukaryota</taxon>
        <taxon>Metazoa</taxon>
        <taxon>Ecdysozoa</taxon>
        <taxon>Arthropoda</taxon>
        <taxon>Chelicerata</taxon>
        <taxon>Arachnida</taxon>
        <taxon>Araneae</taxon>
        <taxon>Araneomorphae</taxon>
        <taxon>Entelegynae</taxon>
        <taxon>Araneoidea</taxon>
        <taxon>Nephilidae</taxon>
        <taxon>Trichonephila</taxon>
    </lineage>
</organism>
<gene>
    <name evidence="1" type="ORF">TNCV_2568171</name>
</gene>
<protein>
    <submittedName>
        <fullName evidence="1">Uncharacterized protein</fullName>
    </submittedName>
</protein>
<reference evidence="1" key="1">
    <citation type="submission" date="2020-08" db="EMBL/GenBank/DDBJ databases">
        <title>Multicomponent nature underlies the extraordinary mechanical properties of spider dragline silk.</title>
        <authorList>
            <person name="Kono N."/>
            <person name="Nakamura H."/>
            <person name="Mori M."/>
            <person name="Yoshida Y."/>
            <person name="Ohtoshi R."/>
            <person name="Malay A.D."/>
            <person name="Moran D.A.P."/>
            <person name="Tomita M."/>
            <person name="Numata K."/>
            <person name="Arakawa K."/>
        </authorList>
    </citation>
    <scope>NUCLEOTIDE SEQUENCE</scope>
</reference>
<dbReference type="EMBL" id="BMAU01021438">
    <property type="protein sequence ID" value="GFY36855.1"/>
    <property type="molecule type" value="Genomic_DNA"/>
</dbReference>
<dbReference type="AlphaFoldDB" id="A0A8X7BMM5"/>
<evidence type="ECO:0000313" key="2">
    <source>
        <dbReference type="Proteomes" id="UP000887159"/>
    </source>
</evidence>
<evidence type="ECO:0000313" key="1">
    <source>
        <dbReference type="EMBL" id="GFY36855.1"/>
    </source>
</evidence>
<keyword evidence="2" id="KW-1185">Reference proteome</keyword>
<dbReference type="Proteomes" id="UP000887159">
    <property type="component" value="Unassembled WGS sequence"/>
</dbReference>
<proteinExistence type="predicted"/>
<comment type="caution">
    <text evidence="1">The sequence shown here is derived from an EMBL/GenBank/DDBJ whole genome shotgun (WGS) entry which is preliminary data.</text>
</comment>
<accession>A0A8X7BMM5</accession>